<accession>A0ABW6A3V9</accession>
<dbReference type="Proteomes" id="UP001597511">
    <property type="component" value="Unassembled WGS sequence"/>
</dbReference>
<protein>
    <recommendedName>
        <fullName evidence="4">DinB superfamily protein</fullName>
    </recommendedName>
</protein>
<proteinExistence type="predicted"/>
<feature type="signal peptide" evidence="1">
    <location>
        <begin position="1"/>
        <end position="20"/>
    </location>
</feature>
<sequence length="204" mass="22644">MLRRRKGYILLALLVLTGLAGSVKPAATTVKERKTVVKVLKESRDNLFAQVGKLNIEQLTYKPSIDKPSIAELLQIQLELEKKTWQLFKNTMSAGTPTCNIYENPVAAEPGDAVNTIASYKVVKALEVPQYTTPHASLLINHFKHIRKEVITYARTTTEDLKNNYVATGDGDITAYNCFLLLGQQTEIIAAHIGDIKNNSSFPD</sequence>
<dbReference type="EMBL" id="JBHUOZ010000003">
    <property type="protein sequence ID" value="MFD2920009.1"/>
    <property type="molecule type" value="Genomic_DNA"/>
</dbReference>
<dbReference type="RefSeq" id="WP_386097812.1">
    <property type="nucleotide sequence ID" value="NZ_JBHUOZ010000003.1"/>
</dbReference>
<organism evidence="2 3">
    <name type="scientific">Terrimonas rubra</name>
    <dbReference type="NCBI Taxonomy" id="1035890"/>
    <lineage>
        <taxon>Bacteria</taxon>
        <taxon>Pseudomonadati</taxon>
        <taxon>Bacteroidota</taxon>
        <taxon>Chitinophagia</taxon>
        <taxon>Chitinophagales</taxon>
        <taxon>Chitinophagaceae</taxon>
        <taxon>Terrimonas</taxon>
    </lineage>
</organism>
<dbReference type="Gene3D" id="1.20.120.450">
    <property type="entry name" value="dinb family like domain"/>
    <property type="match status" value="1"/>
</dbReference>
<gene>
    <name evidence="2" type="ORF">ACFS6H_09840</name>
</gene>
<evidence type="ECO:0000313" key="2">
    <source>
        <dbReference type="EMBL" id="MFD2920009.1"/>
    </source>
</evidence>
<name>A0ABW6A3V9_9BACT</name>
<feature type="chain" id="PRO_5047148747" description="DinB superfamily protein" evidence="1">
    <location>
        <begin position="21"/>
        <end position="204"/>
    </location>
</feature>
<reference evidence="3" key="1">
    <citation type="journal article" date="2019" name="Int. J. Syst. Evol. Microbiol.">
        <title>The Global Catalogue of Microorganisms (GCM) 10K type strain sequencing project: providing services to taxonomists for standard genome sequencing and annotation.</title>
        <authorList>
            <consortium name="The Broad Institute Genomics Platform"/>
            <consortium name="The Broad Institute Genome Sequencing Center for Infectious Disease"/>
            <person name="Wu L."/>
            <person name="Ma J."/>
        </authorList>
    </citation>
    <scope>NUCLEOTIDE SEQUENCE [LARGE SCALE GENOMIC DNA]</scope>
    <source>
        <strain evidence="3">KCTC 23299</strain>
    </source>
</reference>
<comment type="caution">
    <text evidence="2">The sequence shown here is derived from an EMBL/GenBank/DDBJ whole genome shotgun (WGS) entry which is preliminary data.</text>
</comment>
<keyword evidence="1" id="KW-0732">Signal</keyword>
<evidence type="ECO:0000313" key="3">
    <source>
        <dbReference type="Proteomes" id="UP001597511"/>
    </source>
</evidence>
<evidence type="ECO:0000256" key="1">
    <source>
        <dbReference type="SAM" id="SignalP"/>
    </source>
</evidence>
<dbReference type="InterPro" id="IPR034660">
    <property type="entry name" value="DinB/YfiT-like"/>
</dbReference>
<evidence type="ECO:0008006" key="4">
    <source>
        <dbReference type="Google" id="ProtNLM"/>
    </source>
</evidence>
<keyword evidence="3" id="KW-1185">Reference proteome</keyword>